<evidence type="ECO:0008006" key="3">
    <source>
        <dbReference type="Google" id="ProtNLM"/>
    </source>
</evidence>
<evidence type="ECO:0000313" key="2">
    <source>
        <dbReference type="Proteomes" id="UP001223501"/>
    </source>
</evidence>
<dbReference type="InterPro" id="IPR008969">
    <property type="entry name" value="CarboxyPept-like_regulatory"/>
</dbReference>
<reference evidence="1 2" key="1">
    <citation type="submission" date="2022-09" db="EMBL/GenBank/DDBJ databases">
        <title>Whole genome sequencing analysis of tet(X)-positive Empedobacter falsenii YWS9-3.</title>
        <authorList>
            <person name="Chen C."/>
            <person name="Lv Y.-L."/>
        </authorList>
    </citation>
    <scope>NUCLEOTIDE SEQUENCE [LARGE SCALE GENOMIC DNA]</scope>
    <source>
        <strain evidence="1 2">YWS9-3_T</strain>
    </source>
</reference>
<dbReference type="SUPFAM" id="SSF49464">
    <property type="entry name" value="Carboxypeptidase regulatory domain-like"/>
    <property type="match status" value="1"/>
</dbReference>
<name>A0ABY8V687_9FLAO</name>
<organism evidence="1 2">
    <name type="scientific">Empedobacter falsenii</name>
    <dbReference type="NCBI Taxonomy" id="343874"/>
    <lineage>
        <taxon>Bacteria</taxon>
        <taxon>Pseudomonadati</taxon>
        <taxon>Bacteroidota</taxon>
        <taxon>Flavobacteriia</taxon>
        <taxon>Flavobacteriales</taxon>
        <taxon>Weeksellaceae</taxon>
        <taxon>Empedobacter</taxon>
    </lineage>
</organism>
<keyword evidence="2" id="KW-1185">Reference proteome</keyword>
<dbReference type="RefSeq" id="WP_284583428.1">
    <property type="nucleotide sequence ID" value="NZ_CP106831.1"/>
</dbReference>
<sequence>MLRFYCSFLMIYCFNYIIFGQNRVSDSIQINGVYRDVDGFAMADYDVKLYDSNISTKTDDNGKFTLKIPIEIKDRVYLEYKDFNQVIYKLKVDDFQKELRLRMYENPAVKKSYVTTSDGPRNYNFIVKEKSFFRKIGRTISWPFRQIGKIF</sequence>
<proteinExistence type="predicted"/>
<accession>A0ABY8V687</accession>
<dbReference type="EMBL" id="CP106831">
    <property type="protein sequence ID" value="WIH97190.1"/>
    <property type="molecule type" value="Genomic_DNA"/>
</dbReference>
<evidence type="ECO:0000313" key="1">
    <source>
        <dbReference type="EMBL" id="WIH97190.1"/>
    </source>
</evidence>
<protein>
    <recommendedName>
        <fullName evidence="3">Carboxypeptidase-like regulatory domain-containing protein</fullName>
    </recommendedName>
</protein>
<dbReference type="Proteomes" id="UP001223501">
    <property type="component" value="Chromosome"/>
</dbReference>
<gene>
    <name evidence="1" type="ORF">OBA43_13305</name>
</gene>